<dbReference type="RefSeq" id="WP_229534783.1">
    <property type="nucleotide sequence ID" value="NZ_JAJHJB010000010.1"/>
</dbReference>
<sequence length="419" mass="42853">MAYDANKPADNDFLADFPPQMREQLRSIIQDAIVNSGLLQGKSAGNGSGQIPVSNGVLNTGLNAERVGGLLASAFAVIAHVHSVATSSSNGFMSNTDFAKLAAIAAGAQVNQNAFSNISVNGVTIQADSPTDTLEVVAGTNIALTPDATNDRLTISVTGKVAAATAADTAAACTGNAATATRWAAARNLTLGGDCTGTVSIDGSGNMTLTVVVVDDSHNHLIANVDGLQTALDAKLAATGTAVNASKVGGFSPTTTSTASTVVLRDGSNDITTRLFRTEYTAGGGNCAYILGQNAIGSGVDNYARPIPLATLKAALGVTSIVESGGGTNYYWRKWSSGDIEIFGIVDAIIKTNGSITFPIAFPTACKTMVYSDTGYNGANAHILHTTTPTKTGFSYNWDGFGNQGQGNAIKIQYHAIGS</sequence>
<dbReference type="Gene3D" id="2.60.40.3940">
    <property type="match status" value="1"/>
</dbReference>
<protein>
    <recommendedName>
        <fullName evidence="1">Putative tail fiber protein gp53-like C-terminal domain-containing protein</fullName>
    </recommendedName>
</protein>
<evidence type="ECO:0000313" key="2">
    <source>
        <dbReference type="EMBL" id="MCC5465533.1"/>
    </source>
</evidence>
<reference evidence="2" key="1">
    <citation type="submission" date="2021-11" db="EMBL/GenBank/DDBJ databases">
        <title>Description of a new species Pelosinus isolated from the bottom sediments of Lake Baikal.</title>
        <authorList>
            <person name="Zakharyuk A."/>
        </authorList>
    </citation>
    <scope>NUCLEOTIDE SEQUENCE</scope>
    <source>
        <strain evidence="2">Bkl1</strain>
    </source>
</reference>
<dbReference type="InterPro" id="IPR054075">
    <property type="entry name" value="Gp53-like_C"/>
</dbReference>
<evidence type="ECO:0000313" key="3">
    <source>
        <dbReference type="Proteomes" id="UP001165492"/>
    </source>
</evidence>
<gene>
    <name evidence="2" type="ORF">LMF89_09180</name>
</gene>
<dbReference type="Proteomes" id="UP001165492">
    <property type="component" value="Unassembled WGS sequence"/>
</dbReference>
<name>A0ABS8HTJ0_9FIRM</name>
<feature type="domain" description="Putative tail fiber protein gp53-like C-terminal" evidence="1">
    <location>
        <begin position="334"/>
        <end position="418"/>
    </location>
</feature>
<keyword evidence="3" id="KW-1185">Reference proteome</keyword>
<proteinExistence type="predicted"/>
<comment type="caution">
    <text evidence="2">The sequence shown here is derived from an EMBL/GenBank/DDBJ whole genome shotgun (WGS) entry which is preliminary data.</text>
</comment>
<organism evidence="2 3">
    <name type="scientific">Pelosinus baikalensis</name>
    <dbReference type="NCBI Taxonomy" id="2892015"/>
    <lineage>
        <taxon>Bacteria</taxon>
        <taxon>Bacillati</taxon>
        <taxon>Bacillota</taxon>
        <taxon>Negativicutes</taxon>
        <taxon>Selenomonadales</taxon>
        <taxon>Sporomusaceae</taxon>
        <taxon>Pelosinus</taxon>
    </lineage>
</organism>
<accession>A0ABS8HTJ0</accession>
<evidence type="ECO:0000259" key="1">
    <source>
        <dbReference type="Pfam" id="PF21882"/>
    </source>
</evidence>
<dbReference type="EMBL" id="JAJHJB010000010">
    <property type="protein sequence ID" value="MCC5465533.1"/>
    <property type="molecule type" value="Genomic_DNA"/>
</dbReference>
<dbReference type="Pfam" id="PF21882">
    <property type="entry name" value="Gp53-like_C"/>
    <property type="match status" value="1"/>
</dbReference>